<feature type="signal peptide" evidence="1">
    <location>
        <begin position="1"/>
        <end position="22"/>
    </location>
</feature>
<accession>A0ABV6Z000</accession>
<dbReference type="EMBL" id="JBHPBY010000212">
    <property type="protein sequence ID" value="MFC1851656.1"/>
    <property type="molecule type" value="Genomic_DNA"/>
</dbReference>
<name>A0ABV6Z000_UNCC1</name>
<keyword evidence="1" id="KW-0732">Signal</keyword>
<evidence type="ECO:0000313" key="3">
    <source>
        <dbReference type="Proteomes" id="UP001594351"/>
    </source>
</evidence>
<gene>
    <name evidence="2" type="ORF">ACFL27_15810</name>
</gene>
<reference evidence="2 3" key="1">
    <citation type="submission" date="2024-09" db="EMBL/GenBank/DDBJ databases">
        <title>Laminarin stimulates single cell rates of sulfate reduction while oxygen inhibits transcriptomic activity in coastal marine sediment.</title>
        <authorList>
            <person name="Lindsay M."/>
            <person name="Orcutt B."/>
            <person name="Emerson D."/>
            <person name="Stepanauskas R."/>
            <person name="D'Angelo T."/>
        </authorList>
    </citation>
    <scope>NUCLEOTIDE SEQUENCE [LARGE SCALE GENOMIC DNA]</scope>
    <source>
        <strain evidence="2">SAG AM-311-K15</strain>
    </source>
</reference>
<evidence type="ECO:0008006" key="4">
    <source>
        <dbReference type="Google" id="ProtNLM"/>
    </source>
</evidence>
<evidence type="ECO:0000313" key="2">
    <source>
        <dbReference type="EMBL" id="MFC1851656.1"/>
    </source>
</evidence>
<comment type="caution">
    <text evidence="2">The sequence shown here is derived from an EMBL/GenBank/DDBJ whole genome shotgun (WGS) entry which is preliminary data.</text>
</comment>
<organism evidence="2 3">
    <name type="scientific">candidate division CSSED10-310 bacterium</name>
    <dbReference type="NCBI Taxonomy" id="2855610"/>
    <lineage>
        <taxon>Bacteria</taxon>
        <taxon>Bacteria division CSSED10-310</taxon>
    </lineage>
</organism>
<evidence type="ECO:0000256" key="1">
    <source>
        <dbReference type="SAM" id="SignalP"/>
    </source>
</evidence>
<feature type="chain" id="PRO_5045259008" description="Outer membrane protein beta-barrel domain-containing protein" evidence="1">
    <location>
        <begin position="23"/>
        <end position="269"/>
    </location>
</feature>
<sequence>MRAQVKKFIVLGFILSVSAVSSAEFSIGVQYWVCRLDLNHDLYDSQALATADGVFTPFFSVAVTKDFTLIGRVTVGNFYTRDEDYAHRGSLIQGKAHDREVNLAVSYPCHSIITAQVNFSYRDFEFFRNYWTYDYVNTTYNHYELEARTAAFGVGAGVEIISPRQFFWVKPFLNLGLSLLWSSCELQEENLWEMTHNNTAGKRTIQDIEESELYPALACEVGFRQNSATFPLSLELTFAVNQTYPSEENSFSEFYYGPQFKLRWTFGKN</sequence>
<keyword evidence="3" id="KW-1185">Reference proteome</keyword>
<dbReference type="Proteomes" id="UP001594351">
    <property type="component" value="Unassembled WGS sequence"/>
</dbReference>
<proteinExistence type="predicted"/>
<protein>
    <recommendedName>
        <fullName evidence="4">Outer membrane protein beta-barrel domain-containing protein</fullName>
    </recommendedName>
</protein>